<dbReference type="Gene3D" id="3.30.429.10">
    <property type="entry name" value="Macrophage Migration Inhibitory Factor"/>
    <property type="match status" value="1"/>
</dbReference>
<evidence type="ECO:0000313" key="1">
    <source>
        <dbReference type="EMBL" id="REK71924.1"/>
    </source>
</evidence>
<accession>A0A371P7J6</accession>
<dbReference type="EMBL" id="QUBQ01000004">
    <property type="protein sequence ID" value="REK71924.1"/>
    <property type="molecule type" value="Genomic_DNA"/>
</dbReference>
<dbReference type="OrthoDB" id="3382666at2"/>
<gene>
    <name evidence="1" type="ORF">DX130_19680</name>
</gene>
<dbReference type="AlphaFoldDB" id="A0A371P7J6"/>
<protein>
    <recommendedName>
        <fullName evidence="3">4-oxalocrotonate tautomerase</fullName>
    </recommendedName>
</protein>
<dbReference type="Proteomes" id="UP000261905">
    <property type="component" value="Unassembled WGS sequence"/>
</dbReference>
<dbReference type="SUPFAM" id="SSF55331">
    <property type="entry name" value="Tautomerase/MIF"/>
    <property type="match status" value="1"/>
</dbReference>
<keyword evidence="2" id="KW-1185">Reference proteome</keyword>
<sequence length="119" mass="12843">MATVIGISNTTLAGEQLESFIDLIGTAVTTGLRLPPELRSVSLFQLPKESSTKKSGEEITFFVYTAPNKPVDAKRDLVKNIQTTADQFFQASGGVKTIVIIKEHADENVGVAGVLRLDH</sequence>
<organism evidence="1 2">
    <name type="scientific">Paenibacillus paeoniae</name>
    <dbReference type="NCBI Taxonomy" id="2292705"/>
    <lineage>
        <taxon>Bacteria</taxon>
        <taxon>Bacillati</taxon>
        <taxon>Bacillota</taxon>
        <taxon>Bacilli</taxon>
        <taxon>Bacillales</taxon>
        <taxon>Paenibacillaceae</taxon>
        <taxon>Paenibacillus</taxon>
    </lineage>
</organism>
<evidence type="ECO:0000313" key="2">
    <source>
        <dbReference type="Proteomes" id="UP000261905"/>
    </source>
</evidence>
<name>A0A371P7J6_9BACL</name>
<dbReference type="RefSeq" id="WP_116048266.1">
    <property type="nucleotide sequence ID" value="NZ_QUBQ01000004.1"/>
</dbReference>
<reference evidence="1 2" key="1">
    <citation type="submission" date="2018-08" db="EMBL/GenBank/DDBJ databases">
        <title>Paenibacillus sp. M4BSY-1, whole genome shotgun sequence.</title>
        <authorList>
            <person name="Tuo L."/>
        </authorList>
    </citation>
    <scope>NUCLEOTIDE SEQUENCE [LARGE SCALE GENOMIC DNA]</scope>
    <source>
        <strain evidence="1 2">M4BSY-1</strain>
    </source>
</reference>
<dbReference type="InterPro" id="IPR014347">
    <property type="entry name" value="Tautomerase/MIF_sf"/>
</dbReference>
<proteinExistence type="predicted"/>
<comment type="caution">
    <text evidence="1">The sequence shown here is derived from an EMBL/GenBank/DDBJ whole genome shotgun (WGS) entry which is preliminary data.</text>
</comment>
<evidence type="ECO:0008006" key="3">
    <source>
        <dbReference type="Google" id="ProtNLM"/>
    </source>
</evidence>